<evidence type="ECO:0000313" key="2">
    <source>
        <dbReference type="Proteomes" id="UP001281147"/>
    </source>
</evidence>
<organism evidence="1 2">
    <name type="scientific">Vermiconidia calcicola</name>
    <dbReference type="NCBI Taxonomy" id="1690605"/>
    <lineage>
        <taxon>Eukaryota</taxon>
        <taxon>Fungi</taxon>
        <taxon>Dikarya</taxon>
        <taxon>Ascomycota</taxon>
        <taxon>Pezizomycotina</taxon>
        <taxon>Dothideomycetes</taxon>
        <taxon>Dothideomycetidae</taxon>
        <taxon>Mycosphaerellales</taxon>
        <taxon>Extremaceae</taxon>
        <taxon>Vermiconidia</taxon>
    </lineage>
</organism>
<name>A0ACC3MV39_9PEZI</name>
<comment type="caution">
    <text evidence="1">The sequence shown here is derived from an EMBL/GenBank/DDBJ whole genome shotgun (WGS) entry which is preliminary data.</text>
</comment>
<sequence>MPSTQPSRSATDLFIYHQQFGVVVCRACEFAVQPSALVSHLLRHKIYRKERRQILSELSSATLLDPAEVPVPGPEVLPVDGLSIYDGYKCNVPDCQHLVVSLKRMKLHWREEHKSTELVTDLASHVRLQTFFRGTKLRYFQVNNHDRSTSLQARSNSAGAPSATPAACTIASTRQAIGSSSASGALPIVDLEALQYFHHFVGNIRLVFALNNHEAELFWQQDVVSAALQYPYLMHALISLSASHVASTCNSMEARRIHRESAFAHGRAGSAKAQEALSNLNAESHTALTAYAQVQSRLRYAQSNPNSALKPSRVAIDRTDSIAEYVQPLKQINSLRACWKPDVALSLLTTDEQSLGPEMRSLKTIMPWDELEIEVPFGLLDRLDCLPNRMATVLGRPTNLKDVTASLSAVQSLMGSLSPCPVPGKLQLQLHHFLDWVQDLSYRFVQMLERREEASLIVYAHWLLMVRHFEAYFWFLEGHTDQVLTKIRAEIKHGSLIPLDSAG</sequence>
<gene>
    <name evidence="1" type="ORF">LTR37_013898</name>
</gene>
<proteinExistence type="predicted"/>
<keyword evidence="2" id="KW-1185">Reference proteome</keyword>
<evidence type="ECO:0000313" key="1">
    <source>
        <dbReference type="EMBL" id="KAK3704345.1"/>
    </source>
</evidence>
<dbReference type="Proteomes" id="UP001281147">
    <property type="component" value="Unassembled WGS sequence"/>
</dbReference>
<dbReference type="EMBL" id="JAUTXU010000140">
    <property type="protein sequence ID" value="KAK3704345.1"/>
    <property type="molecule type" value="Genomic_DNA"/>
</dbReference>
<reference evidence="1" key="1">
    <citation type="submission" date="2023-07" db="EMBL/GenBank/DDBJ databases">
        <title>Black Yeasts Isolated from many extreme environments.</title>
        <authorList>
            <person name="Coleine C."/>
            <person name="Stajich J.E."/>
            <person name="Selbmann L."/>
        </authorList>
    </citation>
    <scope>NUCLEOTIDE SEQUENCE</scope>
    <source>
        <strain evidence="1">CCFEE 5714</strain>
    </source>
</reference>
<accession>A0ACC3MV39</accession>
<protein>
    <submittedName>
        <fullName evidence="1">Uncharacterized protein</fullName>
    </submittedName>
</protein>